<dbReference type="Gene3D" id="3.30.870.10">
    <property type="entry name" value="Endonuclease Chain A"/>
    <property type="match status" value="2"/>
</dbReference>
<feature type="domain" description="PLD phosphodiesterase" evidence="10">
    <location>
        <begin position="357"/>
        <end position="384"/>
    </location>
</feature>
<dbReference type="Proteomes" id="UP000477951">
    <property type="component" value="Unassembled WGS sequence"/>
</dbReference>
<keyword evidence="5" id="KW-0964">Secreted</keyword>
<evidence type="ECO:0000256" key="5">
    <source>
        <dbReference type="ARBA" id="ARBA00022525"/>
    </source>
</evidence>
<dbReference type="EMBL" id="WPHR01000027">
    <property type="protein sequence ID" value="MUZ75364.1"/>
    <property type="molecule type" value="Genomic_DNA"/>
</dbReference>
<dbReference type="PROSITE" id="PS50035">
    <property type="entry name" value="PLD"/>
    <property type="match status" value="2"/>
</dbReference>
<keyword evidence="6" id="KW-0677">Repeat</keyword>
<evidence type="ECO:0000256" key="2">
    <source>
        <dbReference type="ARBA" id="ARBA00003145"/>
    </source>
</evidence>
<comment type="caution">
    <text evidence="11">The sequence shown here is derived from an EMBL/GenBank/DDBJ whole genome shotgun (WGS) entry which is preliminary data.</text>
</comment>
<keyword evidence="8" id="KW-0443">Lipid metabolism</keyword>
<sequence>MQGLEKASSHHRIGSDQVIRVGHNAWKTGVASKAGFLIDGAQYFRALADSLSRAQEQIFIIGWDFNPDIQLIPEDQSSPTLGEFLISLVENNSRLSIHILVWAMGPIYSGKSLRMLGKTELKSHPRIDLRLDTRHAVRGSHHQKMVVIDDALAFIGGIDLTAKRWDTPEHRADQPLRRTPKGERYEPVHDVQMAVDGEAAEVAAEIARRRWWQATGEDLVRPRCYFHSFPPAARYVFSNCDVAFARTEPAIRRSTSVRETLQLTLDCLSRAERLIYIESQYFASKDVADLLASRLSEPDGPEVVLISTLNSHGFLERKVLGENRDRMIRKLRQADRFGRFRAFYPVVPDESRDDSCEEVLVHAKLIIVDDVFIRVGSSNLNQRSVGLDTELDVAIEMHNDKERQILTDMRNGLLGEHLGLPSADLAKAQDEAGSLVLALDRVNVGARGLRSFPVGDDEHGKTSLHFATGLVDPKAPWWPLQLVSIPFSMIKKIRRMAMSKAGLSRADGSQRRMSANNS</sequence>
<accession>A0A6L6VIA3</accession>
<dbReference type="SUPFAM" id="SSF56024">
    <property type="entry name" value="Phospholipase D/nuclease"/>
    <property type="match status" value="2"/>
</dbReference>
<dbReference type="GO" id="GO:0005576">
    <property type="term" value="C:extracellular region"/>
    <property type="evidence" value="ECO:0007669"/>
    <property type="project" value="UniProtKB-SubCell"/>
</dbReference>
<proteinExistence type="predicted"/>
<dbReference type="GO" id="GO:0005886">
    <property type="term" value="C:plasma membrane"/>
    <property type="evidence" value="ECO:0007669"/>
    <property type="project" value="TreeGrafter"/>
</dbReference>
<dbReference type="PANTHER" id="PTHR18896:SF76">
    <property type="entry name" value="PHOSPHOLIPASE"/>
    <property type="match status" value="1"/>
</dbReference>
<organism evidence="11 12">
    <name type="scientific">Agrobacterium vitis</name>
    <name type="common">Rhizobium vitis</name>
    <dbReference type="NCBI Taxonomy" id="373"/>
    <lineage>
        <taxon>Bacteria</taxon>
        <taxon>Pseudomonadati</taxon>
        <taxon>Pseudomonadota</taxon>
        <taxon>Alphaproteobacteria</taxon>
        <taxon>Hyphomicrobiales</taxon>
        <taxon>Rhizobiaceae</taxon>
        <taxon>Rhizobium/Agrobacterium group</taxon>
        <taxon>Agrobacterium</taxon>
    </lineage>
</organism>
<evidence type="ECO:0000313" key="11">
    <source>
        <dbReference type="EMBL" id="MUZ75364.1"/>
    </source>
</evidence>
<comment type="function">
    <text evidence="2">Could be a virulence factor.</text>
</comment>
<comment type="catalytic activity">
    <reaction evidence="1">
        <text>a 1,2-diacyl-sn-glycero-3-phosphocholine + H2O = a 1,2-diacyl-sn-glycero-3-phosphate + choline + H(+)</text>
        <dbReference type="Rhea" id="RHEA:14445"/>
        <dbReference type="ChEBI" id="CHEBI:15354"/>
        <dbReference type="ChEBI" id="CHEBI:15377"/>
        <dbReference type="ChEBI" id="CHEBI:15378"/>
        <dbReference type="ChEBI" id="CHEBI:57643"/>
        <dbReference type="ChEBI" id="CHEBI:58608"/>
        <dbReference type="EC" id="3.1.4.4"/>
    </reaction>
</comment>
<gene>
    <name evidence="11" type="ORF">GOZ90_21985</name>
</gene>
<feature type="domain" description="PLD phosphodiesterase" evidence="10">
    <location>
        <begin position="137"/>
        <end position="164"/>
    </location>
</feature>
<dbReference type="GO" id="GO:0009395">
    <property type="term" value="P:phospholipid catabolic process"/>
    <property type="evidence" value="ECO:0007669"/>
    <property type="project" value="TreeGrafter"/>
</dbReference>
<dbReference type="CDD" id="cd09140">
    <property type="entry name" value="PLDc_vPLD1_2_like_bac_1"/>
    <property type="match status" value="1"/>
</dbReference>
<evidence type="ECO:0000256" key="4">
    <source>
        <dbReference type="ARBA" id="ARBA00018392"/>
    </source>
</evidence>
<evidence type="ECO:0000259" key="10">
    <source>
        <dbReference type="PROSITE" id="PS50035"/>
    </source>
</evidence>
<dbReference type="InterPro" id="IPR015679">
    <property type="entry name" value="PLipase_D_fam"/>
</dbReference>
<evidence type="ECO:0000256" key="7">
    <source>
        <dbReference type="ARBA" id="ARBA00022801"/>
    </source>
</evidence>
<reference evidence="11 12" key="1">
    <citation type="submission" date="2019-12" db="EMBL/GenBank/DDBJ databases">
        <title>Whole-genome sequencing of Allorhizobium vitis.</title>
        <authorList>
            <person name="Gan H.M."/>
            <person name="Szegedi E."/>
            <person name="Burr T."/>
            <person name="Savka M.A."/>
        </authorList>
    </citation>
    <scope>NUCLEOTIDE SEQUENCE [LARGE SCALE GENOMIC DNA]</scope>
    <source>
        <strain evidence="11 12">CG516</strain>
    </source>
</reference>
<evidence type="ECO:0000256" key="1">
    <source>
        <dbReference type="ARBA" id="ARBA00000798"/>
    </source>
</evidence>
<dbReference type="SMART" id="SM00155">
    <property type="entry name" value="PLDc"/>
    <property type="match status" value="2"/>
</dbReference>
<evidence type="ECO:0000256" key="8">
    <source>
        <dbReference type="ARBA" id="ARBA00023098"/>
    </source>
</evidence>
<comment type="subcellular location">
    <subcellularLocation>
        <location evidence="3">Secreted</location>
    </subcellularLocation>
</comment>
<dbReference type="Pfam" id="PF00614">
    <property type="entry name" value="PLDc"/>
    <property type="match status" value="1"/>
</dbReference>
<evidence type="ECO:0000256" key="9">
    <source>
        <dbReference type="ARBA" id="ARBA00029594"/>
    </source>
</evidence>
<evidence type="ECO:0000256" key="3">
    <source>
        <dbReference type="ARBA" id="ARBA00004613"/>
    </source>
</evidence>
<dbReference type="InterPro" id="IPR001736">
    <property type="entry name" value="PLipase_D/transphosphatidylase"/>
</dbReference>
<dbReference type="GO" id="GO:0004630">
    <property type="term" value="F:phospholipase D activity"/>
    <property type="evidence" value="ECO:0007669"/>
    <property type="project" value="UniProtKB-EC"/>
</dbReference>
<dbReference type="PANTHER" id="PTHR18896">
    <property type="entry name" value="PHOSPHOLIPASE D"/>
    <property type="match status" value="1"/>
</dbReference>
<protein>
    <recommendedName>
        <fullName evidence="4">Phospholipase D</fullName>
    </recommendedName>
    <alternativeName>
        <fullName evidence="9">Choline phosphatase</fullName>
    </alternativeName>
</protein>
<name>A0A6L6VIA3_AGRVI</name>
<dbReference type="RefSeq" id="WP_156616088.1">
    <property type="nucleotide sequence ID" value="NZ_WPHR01000027.1"/>
</dbReference>
<evidence type="ECO:0000256" key="6">
    <source>
        <dbReference type="ARBA" id="ARBA00022737"/>
    </source>
</evidence>
<dbReference type="InterPro" id="IPR025202">
    <property type="entry name" value="PLD-like_dom"/>
</dbReference>
<evidence type="ECO:0000313" key="12">
    <source>
        <dbReference type="Proteomes" id="UP000477951"/>
    </source>
</evidence>
<dbReference type="AlphaFoldDB" id="A0A6L6VIA3"/>
<dbReference type="Pfam" id="PF13091">
    <property type="entry name" value="PLDc_2"/>
    <property type="match status" value="1"/>
</dbReference>
<keyword evidence="7" id="KW-0378">Hydrolase</keyword>
<dbReference type="CDD" id="cd09143">
    <property type="entry name" value="PLDc_vPLD1_2_like_bac_2"/>
    <property type="match status" value="1"/>
</dbReference>